<dbReference type="RefSeq" id="WP_182295312.1">
    <property type="nucleotide sequence ID" value="NZ_CP059851.1"/>
</dbReference>
<dbReference type="Pfam" id="PF00171">
    <property type="entry name" value="Aldedh"/>
    <property type="match status" value="1"/>
</dbReference>
<evidence type="ECO:0000313" key="5">
    <source>
        <dbReference type="EMBL" id="QMW22424.1"/>
    </source>
</evidence>
<dbReference type="PROSITE" id="PS00687">
    <property type="entry name" value="ALDEHYDE_DEHYDR_GLU"/>
    <property type="match status" value="1"/>
</dbReference>
<protein>
    <submittedName>
        <fullName evidence="5">Aldehyde dehydrogenase family protein</fullName>
    </submittedName>
</protein>
<dbReference type="PANTHER" id="PTHR11699">
    <property type="entry name" value="ALDEHYDE DEHYDROGENASE-RELATED"/>
    <property type="match status" value="1"/>
</dbReference>
<dbReference type="Gene3D" id="3.40.309.10">
    <property type="entry name" value="Aldehyde Dehydrogenase, Chain A, domain 2"/>
    <property type="match status" value="1"/>
</dbReference>
<feature type="domain" description="Aldehyde dehydrogenase" evidence="4">
    <location>
        <begin position="2"/>
        <end position="452"/>
    </location>
</feature>
<feature type="active site" evidence="2">
    <location>
        <position position="227"/>
    </location>
</feature>
<evidence type="ECO:0000256" key="1">
    <source>
        <dbReference type="ARBA" id="ARBA00023002"/>
    </source>
</evidence>
<accession>A0A7G5IGD2</accession>
<sequence>MKVRNPHSGLHDHCIAPLDAAAIAAHAAALRAAQPAWAGRSPDDRAADLMVLADALEASPDLLAALTADTGRHSVARLEISATAAALRRWAATAPALIAAAHRPSSPAAMPGITFSTAPVPYALVGVISPWNFPLLLALTDAIPALAAGCAALVKPSEVTPRFIAPLMACVATIPALAPVLAVVEGDGATGAALVNTVDFIAFTGSVATGRKVAEAAARAFVPASLELGGKDPMIILASADPHQAAAIALSASCRATGQACQSIERIYVARAIAEPFLAELTRLADAVPLNTASPASAGLGPFIFEKQAHQVQAQVDDALAKGATLLAGGRVENHGGLWLRPTILTNATSAMAVMTEETFGPVMPVTSVDTPGDAIALANSGDFGLSAAVLAGTLDEAAAVARYLHAGAVSLNDGALTSLLSDAEKSSFKLSGMGPPRSGAAGLTRFFRTRAIYAQAGTALPLDAFL</sequence>
<dbReference type="Gene3D" id="3.40.605.10">
    <property type="entry name" value="Aldehyde Dehydrogenase, Chain A, domain 1"/>
    <property type="match status" value="1"/>
</dbReference>
<dbReference type="KEGG" id="sand:H3309_13900"/>
<proteinExistence type="inferred from homology"/>
<dbReference type="InterPro" id="IPR029510">
    <property type="entry name" value="Ald_DH_CS_GLU"/>
</dbReference>
<dbReference type="Proteomes" id="UP000515292">
    <property type="component" value="Chromosome"/>
</dbReference>
<dbReference type="AlphaFoldDB" id="A0A7G5IGD2"/>
<evidence type="ECO:0000256" key="2">
    <source>
        <dbReference type="PROSITE-ProRule" id="PRU10007"/>
    </source>
</evidence>
<dbReference type="InterPro" id="IPR016163">
    <property type="entry name" value="Ald_DH_C"/>
</dbReference>
<evidence type="ECO:0000256" key="3">
    <source>
        <dbReference type="RuleBase" id="RU003345"/>
    </source>
</evidence>
<keyword evidence="6" id="KW-1185">Reference proteome</keyword>
<evidence type="ECO:0000259" key="4">
    <source>
        <dbReference type="Pfam" id="PF00171"/>
    </source>
</evidence>
<dbReference type="EMBL" id="CP059851">
    <property type="protein sequence ID" value="QMW22424.1"/>
    <property type="molecule type" value="Genomic_DNA"/>
</dbReference>
<gene>
    <name evidence="5" type="ORF">H3309_13900</name>
</gene>
<dbReference type="InterPro" id="IPR015590">
    <property type="entry name" value="Aldehyde_DH_dom"/>
</dbReference>
<comment type="similarity">
    <text evidence="3">Belongs to the aldehyde dehydrogenase family.</text>
</comment>
<reference evidence="5 6" key="1">
    <citation type="submission" date="2020-07" db="EMBL/GenBank/DDBJ databases">
        <title>Complete genome sequence for Sandaracinobacter sp. M6.</title>
        <authorList>
            <person name="Tang Y."/>
            <person name="Liu Q."/>
            <person name="Guo Z."/>
            <person name="Lei P."/>
            <person name="Huang B."/>
        </authorList>
    </citation>
    <scope>NUCLEOTIDE SEQUENCE [LARGE SCALE GENOMIC DNA]</scope>
    <source>
        <strain evidence="5 6">M6</strain>
    </source>
</reference>
<name>A0A7G5IGD2_9SPHN</name>
<dbReference type="GO" id="GO:0016620">
    <property type="term" value="F:oxidoreductase activity, acting on the aldehyde or oxo group of donors, NAD or NADP as acceptor"/>
    <property type="evidence" value="ECO:0007669"/>
    <property type="project" value="InterPro"/>
</dbReference>
<dbReference type="SUPFAM" id="SSF53720">
    <property type="entry name" value="ALDH-like"/>
    <property type="match status" value="1"/>
</dbReference>
<keyword evidence="1 3" id="KW-0560">Oxidoreductase</keyword>
<dbReference type="InterPro" id="IPR016161">
    <property type="entry name" value="Ald_DH/histidinol_DH"/>
</dbReference>
<organism evidence="5 6">
    <name type="scientific">Sandaracinobacteroides saxicola</name>
    <dbReference type="NCBI Taxonomy" id="2759707"/>
    <lineage>
        <taxon>Bacteria</taxon>
        <taxon>Pseudomonadati</taxon>
        <taxon>Pseudomonadota</taxon>
        <taxon>Alphaproteobacteria</taxon>
        <taxon>Sphingomonadales</taxon>
        <taxon>Sphingosinicellaceae</taxon>
        <taxon>Sandaracinobacteroides</taxon>
    </lineage>
</organism>
<dbReference type="InterPro" id="IPR016162">
    <property type="entry name" value="Ald_DH_N"/>
</dbReference>
<evidence type="ECO:0000313" key="6">
    <source>
        <dbReference type="Proteomes" id="UP000515292"/>
    </source>
</evidence>